<evidence type="ECO:0000313" key="9">
    <source>
        <dbReference type="Proteomes" id="UP000217446"/>
    </source>
</evidence>
<sequence>MPDQALPGPNLHVLVADDNPVVRAGLAALLDGHPDLEVVAQAADGEEAIAAATRLRPDVVLLDVRMPGTDGLTALPALSLLAPVMMLTYSREPEVVAEALRRGAVGYLVHGEFTAAELISAVREVRDARATVPDSLGVSYEPNDSSSHLQPLVAQSSKARSGFAARLHRRVPNRLNFGLSSREVEVMDLIASGMSNQQIAAACFISEKTVKNHINRIFAKLHSSSRSEAIAHWLGTAREGWSR</sequence>
<accession>A0A250VA58</accession>
<dbReference type="SUPFAM" id="SSF46894">
    <property type="entry name" value="C-terminal effector domain of the bipartite response regulators"/>
    <property type="match status" value="1"/>
</dbReference>
<dbReference type="InterPro" id="IPR011006">
    <property type="entry name" value="CheY-like_superfamily"/>
</dbReference>
<keyword evidence="4" id="KW-0804">Transcription</keyword>
<dbReference type="Pfam" id="PF00072">
    <property type="entry name" value="Response_reg"/>
    <property type="match status" value="1"/>
</dbReference>
<dbReference type="AlphaFoldDB" id="A0A250VA58"/>
<dbReference type="PROSITE" id="PS50110">
    <property type="entry name" value="RESPONSE_REGULATORY"/>
    <property type="match status" value="1"/>
</dbReference>
<dbReference type="SMART" id="SM00448">
    <property type="entry name" value="REC"/>
    <property type="match status" value="1"/>
</dbReference>
<dbReference type="EMBL" id="BDQI01000004">
    <property type="protein sequence ID" value="GAX51051.1"/>
    <property type="molecule type" value="Genomic_DNA"/>
</dbReference>
<dbReference type="InterPro" id="IPR000792">
    <property type="entry name" value="Tscrpt_reg_LuxR_C"/>
</dbReference>
<evidence type="ECO:0000259" key="7">
    <source>
        <dbReference type="PROSITE" id="PS50110"/>
    </source>
</evidence>
<dbReference type="Proteomes" id="UP000217446">
    <property type="component" value="Unassembled WGS sequence"/>
</dbReference>
<feature type="modified residue" description="4-aspartylphosphate" evidence="5">
    <location>
        <position position="63"/>
    </location>
</feature>
<dbReference type="SUPFAM" id="SSF52172">
    <property type="entry name" value="CheY-like"/>
    <property type="match status" value="1"/>
</dbReference>
<dbReference type="Gene3D" id="3.40.50.2300">
    <property type="match status" value="1"/>
</dbReference>
<evidence type="ECO:0000313" key="8">
    <source>
        <dbReference type="EMBL" id="GAX51051.1"/>
    </source>
</evidence>
<organism evidence="8 9">
    <name type="scientific">Streptomyces olivochromogenes</name>
    <dbReference type="NCBI Taxonomy" id="1963"/>
    <lineage>
        <taxon>Bacteria</taxon>
        <taxon>Bacillati</taxon>
        <taxon>Actinomycetota</taxon>
        <taxon>Actinomycetes</taxon>
        <taxon>Kitasatosporales</taxon>
        <taxon>Streptomycetaceae</taxon>
        <taxon>Streptomyces</taxon>
    </lineage>
</organism>
<dbReference type="InterPro" id="IPR001789">
    <property type="entry name" value="Sig_transdc_resp-reg_receiver"/>
</dbReference>
<comment type="caution">
    <text evidence="8">The sequence shown here is derived from an EMBL/GenBank/DDBJ whole genome shotgun (WGS) entry which is preliminary data.</text>
</comment>
<dbReference type="Pfam" id="PF00196">
    <property type="entry name" value="GerE"/>
    <property type="match status" value="1"/>
</dbReference>
<evidence type="ECO:0000256" key="5">
    <source>
        <dbReference type="PROSITE-ProRule" id="PRU00169"/>
    </source>
</evidence>
<evidence type="ECO:0000256" key="1">
    <source>
        <dbReference type="ARBA" id="ARBA00022553"/>
    </source>
</evidence>
<dbReference type="PROSITE" id="PS50043">
    <property type="entry name" value="HTH_LUXR_2"/>
    <property type="match status" value="1"/>
</dbReference>
<feature type="domain" description="Response regulatory" evidence="7">
    <location>
        <begin position="12"/>
        <end position="125"/>
    </location>
</feature>
<evidence type="ECO:0000256" key="2">
    <source>
        <dbReference type="ARBA" id="ARBA00023015"/>
    </source>
</evidence>
<dbReference type="InterPro" id="IPR039420">
    <property type="entry name" value="WalR-like"/>
</dbReference>
<gene>
    <name evidence="8" type="ORF">SO3561_02550</name>
</gene>
<dbReference type="PROSITE" id="PS00622">
    <property type="entry name" value="HTH_LUXR_1"/>
    <property type="match status" value="1"/>
</dbReference>
<evidence type="ECO:0000256" key="3">
    <source>
        <dbReference type="ARBA" id="ARBA00023125"/>
    </source>
</evidence>
<dbReference type="RefSeq" id="WP_067368250.1">
    <property type="nucleotide sequence ID" value="NZ_BDQI01000004.1"/>
</dbReference>
<dbReference type="InterPro" id="IPR058245">
    <property type="entry name" value="NreC/VraR/RcsB-like_REC"/>
</dbReference>
<protein>
    <submittedName>
        <fullName evidence="8">DNA-binding response regulator</fullName>
    </submittedName>
</protein>
<dbReference type="PANTHER" id="PTHR43214:SF24">
    <property type="entry name" value="TRANSCRIPTIONAL REGULATORY PROTEIN NARL-RELATED"/>
    <property type="match status" value="1"/>
</dbReference>
<keyword evidence="1 5" id="KW-0597">Phosphoprotein</keyword>
<dbReference type="CDD" id="cd06170">
    <property type="entry name" value="LuxR_C_like"/>
    <property type="match status" value="1"/>
</dbReference>
<dbReference type="SMART" id="SM00421">
    <property type="entry name" value="HTH_LUXR"/>
    <property type="match status" value="1"/>
</dbReference>
<evidence type="ECO:0000259" key="6">
    <source>
        <dbReference type="PROSITE" id="PS50043"/>
    </source>
</evidence>
<dbReference type="GO" id="GO:0003677">
    <property type="term" value="F:DNA binding"/>
    <property type="evidence" value="ECO:0007669"/>
    <property type="project" value="UniProtKB-KW"/>
</dbReference>
<reference evidence="9" key="1">
    <citation type="submission" date="2017-05" db="EMBL/GenBank/DDBJ databases">
        <title>Streptomyces olivochromogenes NBRC 3561 whole genome shotgun sequence.</title>
        <authorList>
            <person name="Dohra H."/>
            <person name="Kodani S."/>
        </authorList>
    </citation>
    <scope>NUCLEOTIDE SEQUENCE [LARGE SCALE GENOMIC DNA]</scope>
    <source>
        <strain evidence="9">NBRC 3561</strain>
    </source>
</reference>
<dbReference type="PANTHER" id="PTHR43214">
    <property type="entry name" value="TWO-COMPONENT RESPONSE REGULATOR"/>
    <property type="match status" value="1"/>
</dbReference>
<dbReference type="GO" id="GO:0000160">
    <property type="term" value="P:phosphorelay signal transduction system"/>
    <property type="evidence" value="ECO:0007669"/>
    <property type="project" value="InterPro"/>
</dbReference>
<dbReference type="PRINTS" id="PR00038">
    <property type="entry name" value="HTHLUXR"/>
</dbReference>
<keyword evidence="2" id="KW-0805">Transcription regulation</keyword>
<keyword evidence="3 8" id="KW-0238">DNA-binding</keyword>
<dbReference type="GO" id="GO:0006355">
    <property type="term" value="P:regulation of DNA-templated transcription"/>
    <property type="evidence" value="ECO:0007669"/>
    <property type="project" value="InterPro"/>
</dbReference>
<dbReference type="CDD" id="cd17535">
    <property type="entry name" value="REC_NarL-like"/>
    <property type="match status" value="1"/>
</dbReference>
<evidence type="ECO:0000256" key="4">
    <source>
        <dbReference type="ARBA" id="ARBA00023163"/>
    </source>
</evidence>
<keyword evidence="9" id="KW-1185">Reference proteome</keyword>
<name>A0A250VA58_STROL</name>
<feature type="domain" description="HTH luxR-type" evidence="6">
    <location>
        <begin position="172"/>
        <end position="237"/>
    </location>
</feature>
<proteinExistence type="predicted"/>
<dbReference type="InterPro" id="IPR016032">
    <property type="entry name" value="Sig_transdc_resp-reg_C-effctor"/>
</dbReference>
<dbReference type="STRING" id="1963.AQJ27_15740"/>